<dbReference type="Proteomes" id="UP000663868">
    <property type="component" value="Unassembled WGS sequence"/>
</dbReference>
<comment type="caution">
    <text evidence="2">The sequence shown here is derived from an EMBL/GenBank/DDBJ whole genome shotgun (WGS) entry which is preliminary data.</text>
</comment>
<feature type="region of interest" description="Disordered" evidence="1">
    <location>
        <begin position="1"/>
        <end position="28"/>
    </location>
</feature>
<evidence type="ECO:0000313" key="3">
    <source>
        <dbReference type="EMBL" id="CAF4103451.1"/>
    </source>
</evidence>
<dbReference type="EMBL" id="CAJNOE010000178">
    <property type="protein sequence ID" value="CAF1016080.1"/>
    <property type="molecule type" value="Genomic_DNA"/>
</dbReference>
<gene>
    <name evidence="2" type="ORF">IZO911_LOCUS18451</name>
    <name evidence="3" type="ORF">KXQ929_LOCUS34664</name>
</gene>
<dbReference type="Proteomes" id="UP000663860">
    <property type="component" value="Unassembled WGS sequence"/>
</dbReference>
<dbReference type="Pfam" id="PF14388">
    <property type="entry name" value="DUF4419"/>
    <property type="match status" value="1"/>
</dbReference>
<evidence type="ECO:0000256" key="1">
    <source>
        <dbReference type="SAM" id="MobiDB-lite"/>
    </source>
</evidence>
<organism evidence="2 4">
    <name type="scientific">Adineta steineri</name>
    <dbReference type="NCBI Taxonomy" id="433720"/>
    <lineage>
        <taxon>Eukaryota</taxon>
        <taxon>Metazoa</taxon>
        <taxon>Spiralia</taxon>
        <taxon>Gnathifera</taxon>
        <taxon>Rotifera</taxon>
        <taxon>Eurotatoria</taxon>
        <taxon>Bdelloidea</taxon>
        <taxon>Adinetida</taxon>
        <taxon>Adinetidae</taxon>
        <taxon>Adineta</taxon>
    </lineage>
</organism>
<protein>
    <submittedName>
        <fullName evidence="2">Uncharacterized protein</fullName>
    </submittedName>
</protein>
<dbReference type="PANTHER" id="PTHR31252:SF11">
    <property type="entry name" value="DUF4419 DOMAIN-CONTAINING PROTEIN"/>
    <property type="match status" value="1"/>
</dbReference>
<name>A0A814HXX7_9BILA</name>
<evidence type="ECO:0000313" key="4">
    <source>
        <dbReference type="Proteomes" id="UP000663860"/>
    </source>
</evidence>
<dbReference type="EMBL" id="CAJOBB010004791">
    <property type="protein sequence ID" value="CAF4103451.1"/>
    <property type="molecule type" value="Genomic_DNA"/>
</dbReference>
<sequence>MHHTVRIRDLSPVPASQTGHRKGPSQVSTTHWIEAVDKVYLESPSDRYKVQYWSENGPHTHADHSGHPVFEAFYTAYCNHEDIILSPDDIWLMITIYYAKYVDENAEQLRSLFVDHEGKKTLEIIIPSETPDWPTFLEEMKSKIGENVKNDVVEVLQSAYSTTGQVESLLSCACIMHTFKKYFDYRHIYIGCGIRNVHFLGTVADWQLLRSKAEKLKNFTIPSRSSSKYQYNNFSAYIDGVLPILDEFIRTYQGQVDNKFWDQIFDYTHVDKIGGSGMILGEVPGIRGWFLRLCYGFHHSEAKVEAEDLQLNAISVPVTLINLATQQKSSCYVAGGFHGVHSQDGKHKPVISLSVIEDTKPQEELSSDLLDLLNDAME</sequence>
<dbReference type="AlphaFoldDB" id="A0A814HXX7"/>
<evidence type="ECO:0000313" key="2">
    <source>
        <dbReference type="EMBL" id="CAF1016080.1"/>
    </source>
</evidence>
<dbReference type="InterPro" id="IPR025533">
    <property type="entry name" value="DUF4419"/>
</dbReference>
<reference evidence="2" key="1">
    <citation type="submission" date="2021-02" db="EMBL/GenBank/DDBJ databases">
        <authorList>
            <person name="Nowell W R."/>
        </authorList>
    </citation>
    <scope>NUCLEOTIDE SEQUENCE</scope>
</reference>
<proteinExistence type="predicted"/>
<dbReference type="PANTHER" id="PTHR31252">
    <property type="entry name" value="DUF4419 DOMAIN-CONTAINING PROTEIN"/>
    <property type="match status" value="1"/>
</dbReference>
<accession>A0A814HXX7</accession>